<evidence type="ECO:0000256" key="9">
    <source>
        <dbReference type="PIRSR" id="PIRSR611150-1"/>
    </source>
</evidence>
<organism evidence="11 13">
    <name type="scientific">Alternaria alternata</name>
    <name type="common">Alternaria rot fungus</name>
    <name type="synonym">Torula alternata</name>
    <dbReference type="NCBI Taxonomy" id="5599"/>
    <lineage>
        <taxon>Eukaryota</taxon>
        <taxon>Fungi</taxon>
        <taxon>Dikarya</taxon>
        <taxon>Ascomycota</taxon>
        <taxon>Pezizomycotina</taxon>
        <taxon>Dothideomycetes</taxon>
        <taxon>Pleosporomycetidae</taxon>
        <taxon>Pleosporales</taxon>
        <taxon>Pleosporineae</taxon>
        <taxon>Pleosporaceae</taxon>
        <taxon>Alternaria</taxon>
        <taxon>Alternaria sect. Alternaria</taxon>
        <taxon>Alternaria alternata complex</taxon>
    </lineage>
</organism>
<dbReference type="PRINTS" id="PR00129">
    <property type="entry name" value="CUTINASE"/>
</dbReference>
<evidence type="ECO:0000256" key="3">
    <source>
        <dbReference type="ARBA" id="ARBA00013095"/>
    </source>
</evidence>
<gene>
    <name evidence="12" type="ORF">AA0117_g11057</name>
    <name evidence="11" type="ORF">CC77DRAFT_1002448</name>
</gene>
<evidence type="ECO:0000313" key="13">
    <source>
        <dbReference type="Proteomes" id="UP000077248"/>
    </source>
</evidence>
<proteinExistence type="inferred from homology"/>
<keyword evidence="6" id="KW-0378">Hydrolase</keyword>
<dbReference type="Proteomes" id="UP000077248">
    <property type="component" value="Unassembled WGS sequence"/>
</dbReference>
<dbReference type="EC" id="3.1.1.74" evidence="3"/>
<dbReference type="PANTHER" id="PTHR48250:SF1">
    <property type="entry name" value="CUTINASE"/>
    <property type="match status" value="1"/>
</dbReference>
<evidence type="ECO:0000256" key="6">
    <source>
        <dbReference type="ARBA" id="ARBA00022801"/>
    </source>
</evidence>
<dbReference type="SMART" id="SM01110">
    <property type="entry name" value="Cutinase"/>
    <property type="match status" value="1"/>
</dbReference>
<evidence type="ECO:0000313" key="12">
    <source>
        <dbReference type="EMBL" id="RYN69104.1"/>
    </source>
</evidence>
<dbReference type="GO" id="GO:0005576">
    <property type="term" value="C:extracellular region"/>
    <property type="evidence" value="ECO:0007669"/>
    <property type="project" value="InterPro"/>
</dbReference>
<comment type="similarity">
    <text evidence="2">Belongs to the cutinase family.</text>
</comment>
<dbReference type="GeneID" id="29108780"/>
<dbReference type="AlphaFoldDB" id="A0A177D459"/>
<dbReference type="EMBL" id="KV441505">
    <property type="protein sequence ID" value="OAG13882.1"/>
    <property type="molecule type" value="Genomic_DNA"/>
</dbReference>
<comment type="pathway">
    <text evidence="1">Mycotoxin biosynthesis.</text>
</comment>
<dbReference type="PANTHER" id="PTHR48250">
    <property type="entry name" value="CUTINASE 2-RELATED"/>
    <property type="match status" value="1"/>
</dbReference>
<dbReference type="Gene3D" id="3.40.50.1820">
    <property type="entry name" value="alpha/beta hydrolase"/>
    <property type="match status" value="1"/>
</dbReference>
<keyword evidence="4" id="KW-0719">Serine esterase</keyword>
<keyword evidence="7 10" id="KW-1015">Disulfide bond</keyword>
<evidence type="ECO:0000256" key="1">
    <source>
        <dbReference type="ARBA" id="ARBA00004685"/>
    </source>
</evidence>
<dbReference type="Proteomes" id="UP000291422">
    <property type="component" value="Unassembled WGS sequence"/>
</dbReference>
<feature type="disulfide bond" evidence="10">
    <location>
        <begin position="30"/>
        <end position="106"/>
    </location>
</feature>
<feature type="active site" description="Proton donor/acceptor" evidence="9">
    <location>
        <position position="182"/>
    </location>
</feature>
<evidence type="ECO:0000256" key="2">
    <source>
        <dbReference type="ARBA" id="ARBA00007534"/>
    </source>
</evidence>
<dbReference type="GO" id="GO:0016052">
    <property type="term" value="P:carbohydrate catabolic process"/>
    <property type="evidence" value="ECO:0007669"/>
    <property type="project" value="TreeGrafter"/>
</dbReference>
<sequence>MKSLVFLLPTTAFAALTSITQNDVKNGGGCKPMTVLFARGTTELGNMGSIAGPPFVTALGAMMGGAANVAVQGIQYPADVPGFLVGGDKGGSQLMAQMVGQVRAQCPDTTLVMAGYSQGGQLVHNAADMLSAQDSAFVSSAVIFGDPNNGKPVGKVAAGNTKIICATGDLICAGQAVILAPHLSYGANANEAAKFVMSNMAAGGAAAGAGAAAKGAAAKGAAARSVKAKYFIS</sequence>
<name>A0A177D459_ALTAL</name>
<dbReference type="SUPFAM" id="SSF53474">
    <property type="entry name" value="alpha/beta-Hydrolases"/>
    <property type="match status" value="1"/>
</dbReference>
<dbReference type="VEuPathDB" id="FungiDB:CC77DRAFT_1002448"/>
<dbReference type="GO" id="GO:0050525">
    <property type="term" value="F:cutinase activity"/>
    <property type="evidence" value="ECO:0007669"/>
    <property type="project" value="UniProtKB-EC"/>
</dbReference>
<dbReference type="InterPro" id="IPR011150">
    <property type="entry name" value="Cutinase_monf"/>
</dbReference>
<evidence type="ECO:0000256" key="5">
    <source>
        <dbReference type="ARBA" id="ARBA00022729"/>
    </source>
</evidence>
<accession>A0A177D459</accession>
<keyword evidence="13" id="KW-1185">Reference proteome</keyword>
<dbReference type="InterPro" id="IPR000675">
    <property type="entry name" value="Cutinase/axe"/>
</dbReference>
<reference evidence="11 13" key="1">
    <citation type="submission" date="2016-05" db="EMBL/GenBank/DDBJ databases">
        <title>Comparative analysis of secretome profiles of manganese(II)-oxidizing ascomycete fungi.</title>
        <authorList>
            <consortium name="DOE Joint Genome Institute"/>
            <person name="Zeiner C.A."/>
            <person name="Purvine S.O."/>
            <person name="Zink E.M."/>
            <person name="Wu S."/>
            <person name="Pasa-Tolic L."/>
            <person name="Chaput D.L."/>
            <person name="Haridas S."/>
            <person name="Grigoriev I.V."/>
            <person name="Santelli C.M."/>
            <person name="Hansel C.M."/>
        </authorList>
    </citation>
    <scope>NUCLEOTIDE SEQUENCE [LARGE SCALE GENOMIC DNA]</scope>
    <source>
        <strain evidence="11 13">SRC1lrK2f</strain>
    </source>
</reference>
<dbReference type="InterPro" id="IPR029058">
    <property type="entry name" value="AB_hydrolase_fold"/>
</dbReference>
<evidence type="ECO:0000256" key="10">
    <source>
        <dbReference type="PIRSR" id="PIRSR611150-2"/>
    </source>
</evidence>
<dbReference type="SMR" id="A0A177D459"/>
<reference evidence="12" key="3">
    <citation type="journal article" date="2019" name="J. ISSAAS">
        <title>Genomics, evolutionary history and diagnostics of the Alternaria alternata species group including apple and Asian pear pathotypes.</title>
        <authorList>
            <person name="Armitage A.D."/>
            <person name="Cockerton H.M."/>
            <person name="Sreenivasaprasad S."/>
            <person name="Woodhall J."/>
            <person name="Lane C."/>
            <person name="Harrison R.J."/>
            <person name="Clarkson J.P."/>
        </authorList>
    </citation>
    <scope>NUCLEOTIDE SEQUENCE</scope>
    <source>
        <strain evidence="12">FERA 1177</strain>
    </source>
</reference>
<comment type="catalytic activity">
    <reaction evidence="8">
        <text>cutin + H2O = cutin monomers.</text>
        <dbReference type="EC" id="3.1.1.74"/>
    </reaction>
</comment>
<dbReference type="RefSeq" id="XP_018379303.1">
    <property type="nucleotide sequence ID" value="XM_018523186.1"/>
</dbReference>
<evidence type="ECO:0000256" key="4">
    <source>
        <dbReference type="ARBA" id="ARBA00022487"/>
    </source>
</evidence>
<reference evidence="14" key="2">
    <citation type="journal article" date="2019" name="bioRxiv">
        <title>Genomics, evolutionary history and diagnostics of the Alternaria alternata species group including apple and Asian pear pathotypes.</title>
        <authorList>
            <person name="Armitage A.D."/>
            <person name="Cockerton H.M."/>
            <person name="Sreenivasaprasad S."/>
            <person name="Woodhall J.W."/>
            <person name="Lane C.R."/>
            <person name="Harrison R.J."/>
            <person name="Clarkson J.P."/>
        </authorList>
    </citation>
    <scope>NUCLEOTIDE SEQUENCE [LARGE SCALE GENOMIC DNA]</scope>
    <source>
        <strain evidence="14">FERA 1177</strain>
    </source>
</reference>
<feature type="disulfide bond" evidence="10">
    <location>
        <begin position="165"/>
        <end position="172"/>
    </location>
</feature>
<dbReference type="OMA" id="MSICAGG"/>
<keyword evidence="5" id="KW-0732">Signal</keyword>
<evidence type="ECO:0000256" key="8">
    <source>
        <dbReference type="ARBA" id="ARBA00034045"/>
    </source>
</evidence>
<dbReference type="Pfam" id="PF01083">
    <property type="entry name" value="Cutinase"/>
    <property type="match status" value="1"/>
</dbReference>
<dbReference type="EMBL" id="PDXD01000046">
    <property type="protein sequence ID" value="RYN69104.1"/>
    <property type="molecule type" value="Genomic_DNA"/>
</dbReference>
<feature type="active site" evidence="9">
    <location>
        <position position="169"/>
    </location>
</feature>
<dbReference type="KEGG" id="aalt:CC77DRAFT_1002448"/>
<evidence type="ECO:0000313" key="11">
    <source>
        <dbReference type="EMBL" id="OAG13882.1"/>
    </source>
</evidence>
<evidence type="ECO:0000256" key="7">
    <source>
        <dbReference type="ARBA" id="ARBA00023157"/>
    </source>
</evidence>
<protein>
    <recommendedName>
        <fullName evidence="3">cutinase</fullName>
        <ecNumber evidence="3">3.1.1.74</ecNumber>
    </recommendedName>
</protein>
<feature type="active site" description="Nucleophile" evidence="9">
    <location>
        <position position="117"/>
    </location>
</feature>
<evidence type="ECO:0000313" key="14">
    <source>
        <dbReference type="Proteomes" id="UP000291422"/>
    </source>
</evidence>